<keyword evidence="3" id="KW-1185">Reference proteome</keyword>
<evidence type="ECO:0000313" key="2">
    <source>
        <dbReference type="EMBL" id="SDP81049.1"/>
    </source>
</evidence>
<dbReference type="RefSeq" id="WP_090102145.1">
    <property type="nucleotide sequence ID" value="NZ_FNIX01000015.1"/>
</dbReference>
<accession>A0A1H0VR08</accession>
<organism evidence="2 3">
    <name type="scientific">Lentzea jiangxiensis</name>
    <dbReference type="NCBI Taxonomy" id="641025"/>
    <lineage>
        <taxon>Bacteria</taxon>
        <taxon>Bacillati</taxon>
        <taxon>Actinomycetota</taxon>
        <taxon>Actinomycetes</taxon>
        <taxon>Pseudonocardiales</taxon>
        <taxon>Pseudonocardiaceae</taxon>
        <taxon>Lentzea</taxon>
    </lineage>
</organism>
<name>A0A1H0VR08_9PSEU</name>
<dbReference type="AlphaFoldDB" id="A0A1H0VR08"/>
<reference evidence="3" key="1">
    <citation type="submission" date="2016-10" db="EMBL/GenBank/DDBJ databases">
        <authorList>
            <person name="Varghese N."/>
            <person name="Submissions S."/>
        </authorList>
    </citation>
    <scope>NUCLEOTIDE SEQUENCE [LARGE SCALE GENOMIC DNA]</scope>
    <source>
        <strain evidence="3">CGMCC 4.6609</strain>
    </source>
</reference>
<proteinExistence type="predicted"/>
<dbReference type="EMBL" id="FNIX01000015">
    <property type="protein sequence ID" value="SDP81049.1"/>
    <property type="molecule type" value="Genomic_DNA"/>
</dbReference>
<sequence length="91" mass="9432">MSSSNRPVEGSVEHSGSTASDDRDGAGTPAQPSTAPTAEAAATPIYDELVARFGLPHLREEPEHRTDSAPVDVTLSGVVDAEQSEGMRPAC</sequence>
<feature type="compositionally biased region" description="Low complexity" evidence="1">
    <location>
        <begin position="26"/>
        <end position="43"/>
    </location>
</feature>
<feature type="region of interest" description="Disordered" evidence="1">
    <location>
        <begin position="1"/>
        <end position="43"/>
    </location>
</feature>
<evidence type="ECO:0000256" key="1">
    <source>
        <dbReference type="SAM" id="MobiDB-lite"/>
    </source>
</evidence>
<evidence type="ECO:0000313" key="3">
    <source>
        <dbReference type="Proteomes" id="UP000199691"/>
    </source>
</evidence>
<protein>
    <submittedName>
        <fullName evidence="2">Uncharacterized protein</fullName>
    </submittedName>
</protein>
<gene>
    <name evidence="2" type="ORF">SAMN05421507_11592</name>
</gene>
<dbReference type="Proteomes" id="UP000199691">
    <property type="component" value="Unassembled WGS sequence"/>
</dbReference>